<protein>
    <submittedName>
        <fullName evidence="2">Uncharacterized protein</fullName>
    </submittedName>
</protein>
<comment type="caution">
    <text evidence="2">The sequence shown here is derived from an EMBL/GenBank/DDBJ whole genome shotgun (WGS) entry which is preliminary data.</text>
</comment>
<keyword evidence="3" id="KW-1185">Reference proteome</keyword>
<name>A0AA38GSW9_TAXCH</name>
<reference evidence="2 3" key="1">
    <citation type="journal article" date="2021" name="Nat. Plants">
        <title>The Taxus genome provides insights into paclitaxel biosynthesis.</title>
        <authorList>
            <person name="Xiong X."/>
            <person name="Gou J."/>
            <person name="Liao Q."/>
            <person name="Li Y."/>
            <person name="Zhou Q."/>
            <person name="Bi G."/>
            <person name="Li C."/>
            <person name="Du R."/>
            <person name="Wang X."/>
            <person name="Sun T."/>
            <person name="Guo L."/>
            <person name="Liang H."/>
            <person name="Lu P."/>
            <person name="Wu Y."/>
            <person name="Zhang Z."/>
            <person name="Ro D.K."/>
            <person name="Shang Y."/>
            <person name="Huang S."/>
            <person name="Yan J."/>
        </authorList>
    </citation>
    <scope>NUCLEOTIDE SEQUENCE [LARGE SCALE GENOMIC DNA]</scope>
    <source>
        <strain evidence="2">Ta-2019</strain>
    </source>
</reference>
<feature type="non-terminal residue" evidence="2">
    <location>
        <position position="93"/>
    </location>
</feature>
<feature type="compositionally biased region" description="Basic and acidic residues" evidence="1">
    <location>
        <begin position="71"/>
        <end position="87"/>
    </location>
</feature>
<dbReference type="EMBL" id="JAHRHJ020000002">
    <property type="protein sequence ID" value="KAH9327703.1"/>
    <property type="molecule type" value="Genomic_DNA"/>
</dbReference>
<dbReference type="AlphaFoldDB" id="A0AA38GSW9"/>
<evidence type="ECO:0000313" key="2">
    <source>
        <dbReference type="EMBL" id="KAH9327703.1"/>
    </source>
</evidence>
<gene>
    <name evidence="2" type="ORF">KI387_007881</name>
</gene>
<feature type="region of interest" description="Disordered" evidence="1">
    <location>
        <begin position="71"/>
        <end position="93"/>
    </location>
</feature>
<proteinExistence type="predicted"/>
<sequence>MKLQKALRRYAQVFQGRLADAIEALVDDMHRCSKDQNFTECKLSNCLDQGEQCAPAASTPSSNQVYQKKLKEVKKEPVESDPQRKQAELPMGP</sequence>
<accession>A0AA38GSW9</accession>
<evidence type="ECO:0000256" key="1">
    <source>
        <dbReference type="SAM" id="MobiDB-lite"/>
    </source>
</evidence>
<evidence type="ECO:0000313" key="3">
    <source>
        <dbReference type="Proteomes" id="UP000824469"/>
    </source>
</evidence>
<dbReference type="Proteomes" id="UP000824469">
    <property type="component" value="Unassembled WGS sequence"/>
</dbReference>
<organism evidence="2 3">
    <name type="scientific">Taxus chinensis</name>
    <name type="common">Chinese yew</name>
    <name type="synonym">Taxus wallichiana var. chinensis</name>
    <dbReference type="NCBI Taxonomy" id="29808"/>
    <lineage>
        <taxon>Eukaryota</taxon>
        <taxon>Viridiplantae</taxon>
        <taxon>Streptophyta</taxon>
        <taxon>Embryophyta</taxon>
        <taxon>Tracheophyta</taxon>
        <taxon>Spermatophyta</taxon>
        <taxon>Pinopsida</taxon>
        <taxon>Pinidae</taxon>
        <taxon>Conifers II</taxon>
        <taxon>Cupressales</taxon>
        <taxon>Taxaceae</taxon>
        <taxon>Taxus</taxon>
    </lineage>
</organism>